<dbReference type="EMBL" id="ATDT01000023">
    <property type="protein sequence ID" value="EPF16469.1"/>
    <property type="molecule type" value="Genomic_DNA"/>
</dbReference>
<evidence type="ECO:0000256" key="1">
    <source>
        <dbReference type="SAM" id="Phobius"/>
    </source>
</evidence>
<keyword evidence="1" id="KW-0472">Membrane</keyword>
<dbReference type="RefSeq" id="WP_016537123.1">
    <property type="nucleotide sequence ID" value="NZ_KE161030.1"/>
</dbReference>
<comment type="caution">
    <text evidence="2">The sequence shown here is derived from an EMBL/GenBank/DDBJ whole genome shotgun (WGS) entry which is preliminary data.</text>
</comment>
<dbReference type="Proteomes" id="UP000014585">
    <property type="component" value="Unassembled WGS sequence"/>
</dbReference>
<evidence type="ECO:0000313" key="2">
    <source>
        <dbReference type="EMBL" id="EPF16469.1"/>
    </source>
</evidence>
<name>S3JTI6_9ENTR</name>
<dbReference type="PATRIC" id="fig|566551.4.peg.2592"/>
<feature type="transmembrane region" description="Helical" evidence="1">
    <location>
        <begin position="89"/>
        <end position="108"/>
    </location>
</feature>
<feature type="transmembrane region" description="Helical" evidence="1">
    <location>
        <begin position="58"/>
        <end position="77"/>
    </location>
</feature>
<evidence type="ECO:0000313" key="3">
    <source>
        <dbReference type="Proteomes" id="UP000014585"/>
    </source>
</evidence>
<protein>
    <submittedName>
        <fullName evidence="2">Uncharacterized protein</fullName>
    </submittedName>
</protein>
<accession>S3JTI6</accession>
<dbReference type="HOGENOM" id="CLU_048394_0_0_6"/>
<keyword evidence="1" id="KW-0812">Transmembrane</keyword>
<dbReference type="OrthoDB" id="6936892at2"/>
<proteinExistence type="predicted"/>
<keyword evidence="1" id="KW-1133">Transmembrane helix</keyword>
<organism evidence="2 3">
    <name type="scientific">Cedecea davisae DSM 4568</name>
    <dbReference type="NCBI Taxonomy" id="566551"/>
    <lineage>
        <taxon>Bacteria</taxon>
        <taxon>Pseudomonadati</taxon>
        <taxon>Pseudomonadota</taxon>
        <taxon>Gammaproteobacteria</taxon>
        <taxon>Enterobacterales</taxon>
        <taxon>Enterobacteriaceae</taxon>
        <taxon>Cedecea</taxon>
    </lineage>
</organism>
<gene>
    <name evidence="2" type="ORF">HMPREF0201_02832</name>
</gene>
<sequence>MLLLLKFLHPYMMFSNLAAWGLAQNIEGLGLFHSINDLPLQVGSDVIYPWNLSPTHGVNILSGLLTLFLIPIALLNIRAGFYLNKWAGWISLILWILPGALSLMGYVPDLRSYGPDVFRFGKGFTGSTSSAAASLFISLVTGWSVIMLFSALWKKNTFKNAYDHIWYILGLVAALYFVTDSGLPSYKKDLSEAGERTSLIMQHFRNGQQNLETMCENPDVKNQVTDLCGLGSEMKWSFKDSFSSNDILRARSDLPDWVTRVADDPEISKQIEEFNLLACSPNELRGNCQTVPIEMSLDSEDYKTPRDFLPPAYAQRLLLLHKSMQKADARIQDIEQGHNTRYFVFLMLAFVAGGKLANASRSMVAHDTVRPRSWLFNCIRFIVHNTLLVIRLFATELVLPLLQRLVRSGNGIINRYRARKAKNKAESEVSSGKG</sequence>
<reference evidence="2 3" key="1">
    <citation type="submission" date="2013-04" db="EMBL/GenBank/DDBJ databases">
        <authorList>
            <person name="Weinstock G."/>
            <person name="Sodergren E."/>
            <person name="Lobos E.A."/>
            <person name="Fulton L."/>
            <person name="Fulton R."/>
            <person name="Courtney L."/>
            <person name="Fronick C."/>
            <person name="O'Laughlin M."/>
            <person name="Godfrey J."/>
            <person name="Wilson R.M."/>
            <person name="Miner T."/>
            <person name="Farmer C."/>
            <person name="Delehaunty K."/>
            <person name="Cordes M."/>
            <person name="Minx P."/>
            <person name="Tomlinson C."/>
            <person name="Chen J."/>
            <person name="Wollam A."/>
            <person name="Pepin K.H."/>
            <person name="Palsikar V.B."/>
            <person name="Zhang X."/>
            <person name="Suruliraj S."/>
            <person name="Perna N.T."/>
            <person name="Plunkett G."/>
            <person name="Warren W."/>
            <person name="Mitreva M."/>
            <person name="Mardis E.R."/>
            <person name="Wilson R.K."/>
        </authorList>
    </citation>
    <scope>NUCLEOTIDE SEQUENCE [LARGE SCALE GENOMIC DNA]</scope>
    <source>
        <strain evidence="2 3">DSM 4568</strain>
    </source>
</reference>
<feature type="transmembrane region" description="Helical" evidence="1">
    <location>
        <begin position="128"/>
        <end position="153"/>
    </location>
</feature>
<dbReference type="AlphaFoldDB" id="S3JTI6"/>
<feature type="transmembrane region" description="Helical" evidence="1">
    <location>
        <begin position="165"/>
        <end position="183"/>
    </location>
</feature>